<accession>E5Y8Z0</accession>
<dbReference type="STRING" id="563192.HMPREF0179_02658"/>
<evidence type="ECO:0000256" key="1">
    <source>
        <dbReference type="SAM" id="Phobius"/>
    </source>
</evidence>
<reference evidence="2 3" key="1">
    <citation type="submission" date="2010-10" db="EMBL/GenBank/DDBJ databases">
        <authorList>
            <consortium name="The Broad Institute Genome Sequencing Platform"/>
            <person name="Ward D."/>
            <person name="Earl A."/>
            <person name="Feldgarden M."/>
            <person name="Young S.K."/>
            <person name="Gargeya S."/>
            <person name="Zeng Q."/>
            <person name="Alvarado L."/>
            <person name="Berlin A."/>
            <person name="Bochicchio J."/>
            <person name="Chapman S.B."/>
            <person name="Chen Z."/>
            <person name="Freedman E."/>
            <person name="Gellesch M."/>
            <person name="Goldberg J."/>
            <person name="Griggs A."/>
            <person name="Gujja S."/>
            <person name="Heilman E."/>
            <person name="Heiman D."/>
            <person name="Howarth C."/>
            <person name="Mehta T."/>
            <person name="Neiman D."/>
            <person name="Pearson M."/>
            <person name="Roberts A."/>
            <person name="Saif S."/>
            <person name="Shea T."/>
            <person name="Shenoy N."/>
            <person name="Sisk P."/>
            <person name="Stolte C."/>
            <person name="Sykes S."/>
            <person name="White J."/>
            <person name="Yandava C."/>
            <person name="Allen-Vercoe E."/>
            <person name="Sibley C."/>
            <person name="Ambrose C.E."/>
            <person name="Strauss J."/>
            <person name="Daigneault M."/>
            <person name="Haas B."/>
            <person name="Nusbaum C."/>
            <person name="Birren B."/>
        </authorList>
    </citation>
    <scope>NUCLEOTIDE SEQUENCE [LARGE SCALE GENOMIC DNA]</scope>
    <source>
        <strain evidence="2 3">3_1_6</strain>
    </source>
</reference>
<evidence type="ECO:0000313" key="2">
    <source>
        <dbReference type="EMBL" id="EFV43539.2"/>
    </source>
</evidence>
<dbReference type="GeneID" id="78087734"/>
<dbReference type="RefSeq" id="WP_016360568.1">
    <property type="nucleotide sequence ID" value="NZ_KE150238.1"/>
</dbReference>
<dbReference type="AlphaFoldDB" id="E5Y8Z0"/>
<reference evidence="2 3" key="2">
    <citation type="submission" date="2013-04" db="EMBL/GenBank/DDBJ databases">
        <title>The Genome Sequence of Bilophila wadsworthia 3_1_6.</title>
        <authorList>
            <consortium name="The Broad Institute Genomics Platform"/>
            <person name="Earl A."/>
            <person name="Ward D."/>
            <person name="Feldgarden M."/>
            <person name="Gevers D."/>
            <person name="Sibley C."/>
            <person name="Strauss J."/>
            <person name="Allen-Vercoe E."/>
            <person name="Walker B."/>
            <person name="Young S."/>
            <person name="Zeng Q."/>
            <person name="Gargeya S."/>
            <person name="Fitzgerald M."/>
            <person name="Haas B."/>
            <person name="Abouelleil A."/>
            <person name="Allen A.W."/>
            <person name="Alvarado L."/>
            <person name="Arachchi H.M."/>
            <person name="Berlin A.M."/>
            <person name="Chapman S.B."/>
            <person name="Gainer-Dewar J."/>
            <person name="Goldberg J."/>
            <person name="Griggs A."/>
            <person name="Gujja S."/>
            <person name="Hansen M."/>
            <person name="Howarth C."/>
            <person name="Imamovic A."/>
            <person name="Ireland A."/>
            <person name="Larimer J."/>
            <person name="McCowan C."/>
            <person name="Murphy C."/>
            <person name="Pearson M."/>
            <person name="Poon T.W."/>
            <person name="Priest M."/>
            <person name="Roberts A."/>
            <person name="Saif S."/>
            <person name="Shea T."/>
            <person name="Sisk P."/>
            <person name="Sykes S."/>
            <person name="Wortman J."/>
            <person name="Nusbaum C."/>
            <person name="Birren B."/>
        </authorList>
    </citation>
    <scope>NUCLEOTIDE SEQUENCE [LARGE SCALE GENOMIC DNA]</scope>
    <source>
        <strain evidence="2 3">3_1_6</strain>
    </source>
</reference>
<protein>
    <submittedName>
        <fullName evidence="2">Uncharacterized protein</fullName>
    </submittedName>
</protein>
<evidence type="ECO:0000313" key="3">
    <source>
        <dbReference type="Proteomes" id="UP000006034"/>
    </source>
</evidence>
<dbReference type="HOGENOM" id="CLU_1999479_0_0_7"/>
<gene>
    <name evidence="2" type="ORF">HMPREF0179_02658</name>
</gene>
<keyword evidence="1" id="KW-0812">Transmembrane</keyword>
<keyword evidence="3" id="KW-1185">Reference proteome</keyword>
<proteinExistence type="predicted"/>
<name>E5Y8Z0_BILW3</name>
<feature type="transmembrane region" description="Helical" evidence="1">
    <location>
        <begin position="12"/>
        <end position="29"/>
    </location>
</feature>
<comment type="caution">
    <text evidence="2">The sequence shown here is derived from an EMBL/GenBank/DDBJ whole genome shotgun (WGS) entry which is preliminary data.</text>
</comment>
<dbReference type="EMBL" id="ADCP02000001">
    <property type="protein sequence ID" value="EFV43539.2"/>
    <property type="molecule type" value="Genomic_DNA"/>
</dbReference>
<keyword evidence="1" id="KW-1133">Transmembrane helix</keyword>
<feature type="transmembrane region" description="Helical" evidence="1">
    <location>
        <begin position="73"/>
        <end position="90"/>
    </location>
</feature>
<dbReference type="Proteomes" id="UP000006034">
    <property type="component" value="Unassembled WGS sequence"/>
</dbReference>
<keyword evidence="1" id="KW-0472">Membrane</keyword>
<sequence length="124" mass="14314">MPIPSVTQKFMCTLFVFTMICGVWQYAAIENTFYFEDRENIVSEEICEYAVTQRIAEHKRLNYNTNTSGIEPLLPLLSLLLGFLLYAPVVRKIHLCRLQNDFLPKLCDFHGMLPLPFAPPRSLS</sequence>
<organism evidence="2 3">
    <name type="scientific">Bilophila wadsworthia (strain 3_1_6)</name>
    <dbReference type="NCBI Taxonomy" id="563192"/>
    <lineage>
        <taxon>Bacteria</taxon>
        <taxon>Pseudomonadati</taxon>
        <taxon>Thermodesulfobacteriota</taxon>
        <taxon>Desulfovibrionia</taxon>
        <taxon>Desulfovibrionales</taxon>
        <taxon>Desulfovibrionaceae</taxon>
        <taxon>Bilophila</taxon>
    </lineage>
</organism>